<dbReference type="PRINTS" id="PR00344">
    <property type="entry name" value="BCTRLSENSOR"/>
</dbReference>
<dbReference type="SMART" id="SM00086">
    <property type="entry name" value="PAC"/>
    <property type="match status" value="1"/>
</dbReference>
<dbReference type="CDD" id="cd00082">
    <property type="entry name" value="HisKA"/>
    <property type="match status" value="1"/>
</dbReference>
<dbReference type="InterPro" id="IPR004358">
    <property type="entry name" value="Sig_transdc_His_kin-like_C"/>
</dbReference>
<evidence type="ECO:0000256" key="6">
    <source>
        <dbReference type="ARBA" id="ARBA00022777"/>
    </source>
</evidence>
<evidence type="ECO:0000256" key="3">
    <source>
        <dbReference type="ARBA" id="ARBA00022553"/>
    </source>
</evidence>
<comment type="caution">
    <text evidence="14">The sequence shown here is derived from an EMBL/GenBank/DDBJ whole genome shotgun (WGS) entry which is preliminary data.</text>
</comment>
<dbReference type="InterPro" id="IPR005467">
    <property type="entry name" value="His_kinase_dom"/>
</dbReference>
<dbReference type="InterPro" id="IPR036890">
    <property type="entry name" value="HATPase_C_sf"/>
</dbReference>
<dbReference type="Pfam" id="PF00512">
    <property type="entry name" value="HisKA"/>
    <property type="match status" value="1"/>
</dbReference>
<dbReference type="PANTHER" id="PTHR43065">
    <property type="entry name" value="SENSOR HISTIDINE KINASE"/>
    <property type="match status" value="1"/>
</dbReference>
<dbReference type="InterPro" id="IPR003594">
    <property type="entry name" value="HATPase_dom"/>
</dbReference>
<reference evidence="14 15" key="1">
    <citation type="submission" date="2015-12" db="EMBL/GenBank/DDBJ databases">
        <authorList>
            <person name="Shamseldin A."/>
            <person name="Moawad H."/>
            <person name="Abd El-Rahim W.M."/>
            <person name="Sadowsky M.J."/>
        </authorList>
    </citation>
    <scope>NUCLEOTIDE SEQUENCE [LARGE SCALE GENOMIC DNA]</scope>
    <source>
        <strain evidence="14 15">WF1</strain>
    </source>
</reference>
<dbReference type="NCBIfam" id="TIGR00229">
    <property type="entry name" value="sensory_box"/>
    <property type="match status" value="2"/>
</dbReference>
<dbReference type="Gene3D" id="1.10.287.130">
    <property type="match status" value="1"/>
</dbReference>
<evidence type="ECO:0000259" key="13">
    <source>
        <dbReference type="PROSITE" id="PS50112"/>
    </source>
</evidence>
<dbReference type="PANTHER" id="PTHR43065:SF46">
    <property type="entry name" value="C4-DICARBOXYLATE TRANSPORT SENSOR PROTEIN DCTB"/>
    <property type="match status" value="1"/>
</dbReference>
<feature type="coiled-coil region" evidence="11">
    <location>
        <begin position="184"/>
        <end position="226"/>
    </location>
</feature>
<organism evidence="14 15">
    <name type="scientific">Methyloprofundus sedimenti</name>
    <dbReference type="NCBI Taxonomy" id="1420851"/>
    <lineage>
        <taxon>Bacteria</taxon>
        <taxon>Pseudomonadati</taxon>
        <taxon>Pseudomonadota</taxon>
        <taxon>Gammaproteobacteria</taxon>
        <taxon>Methylococcales</taxon>
        <taxon>Methylococcaceae</taxon>
        <taxon>Methyloprofundus</taxon>
    </lineage>
</organism>
<dbReference type="FunFam" id="3.30.450.20:FF:000060">
    <property type="entry name" value="Sensor protein FixL"/>
    <property type="match status" value="1"/>
</dbReference>
<dbReference type="PROSITE" id="PS50109">
    <property type="entry name" value="HIS_KIN"/>
    <property type="match status" value="1"/>
</dbReference>
<dbReference type="Proteomes" id="UP000191980">
    <property type="component" value="Unassembled WGS sequence"/>
</dbReference>
<evidence type="ECO:0000313" key="15">
    <source>
        <dbReference type="Proteomes" id="UP000191980"/>
    </source>
</evidence>
<feature type="domain" description="Histidine kinase" evidence="12">
    <location>
        <begin position="380"/>
        <end position="597"/>
    </location>
</feature>
<feature type="domain" description="PAS" evidence="13">
    <location>
        <begin position="68"/>
        <end position="138"/>
    </location>
</feature>
<dbReference type="InterPro" id="IPR000014">
    <property type="entry name" value="PAS"/>
</dbReference>
<evidence type="ECO:0000313" key="14">
    <source>
        <dbReference type="EMBL" id="OQK15676.1"/>
    </source>
</evidence>
<keyword evidence="15" id="KW-1185">Reference proteome</keyword>
<dbReference type="Gene3D" id="3.30.450.20">
    <property type="entry name" value="PAS domain"/>
    <property type="match status" value="2"/>
</dbReference>
<evidence type="ECO:0000256" key="8">
    <source>
        <dbReference type="ARBA" id="ARBA00023012"/>
    </source>
</evidence>
<comment type="catalytic activity">
    <reaction evidence="1">
        <text>ATP + protein L-histidine = ADP + protein N-phospho-L-histidine.</text>
        <dbReference type="EC" id="2.7.13.3"/>
    </reaction>
</comment>
<feature type="domain" description="PAS" evidence="13">
    <location>
        <begin position="233"/>
        <end position="303"/>
    </location>
</feature>
<dbReference type="Pfam" id="PF13426">
    <property type="entry name" value="PAS_9"/>
    <property type="match status" value="2"/>
</dbReference>
<protein>
    <recommendedName>
        <fullName evidence="10">Sensor protein FixL</fullName>
        <ecNumber evidence="2">2.7.13.3</ecNumber>
    </recommendedName>
</protein>
<keyword evidence="8" id="KW-0902">Two-component regulatory system</keyword>
<dbReference type="InterPro" id="IPR001610">
    <property type="entry name" value="PAC"/>
</dbReference>
<dbReference type="AlphaFoldDB" id="A0A1V8M2G1"/>
<name>A0A1V8M2G1_9GAMM</name>
<dbReference type="GO" id="GO:0005524">
    <property type="term" value="F:ATP binding"/>
    <property type="evidence" value="ECO:0007669"/>
    <property type="project" value="UniProtKB-KW"/>
</dbReference>
<evidence type="ECO:0000256" key="9">
    <source>
        <dbReference type="ARBA" id="ARBA00059827"/>
    </source>
</evidence>
<dbReference type="SMART" id="SM00387">
    <property type="entry name" value="HATPase_c"/>
    <property type="match status" value="1"/>
</dbReference>
<dbReference type="OrthoDB" id="1931120at2"/>
<sequence length="602" mass="68476">MSIKNTNDNVHQQLRQKKEIHLGKTRTDIAKLTPEEIQKLAHEFQVYQVALEMQNEELRETQIQLRASRDRYQTLFEYAPIGFLTLDRDSNISNANQKACVLLEYSKTDLLGAKFAKYLNSEDQGRFYLFFQQLLKSVANKSFEISVMQANGYSIPVLCQGYYHEMSDTAEKICFITLLDISEQKHIEKQINELNKKLNQKVSDQHTELQMKNQKLLANIAQMKDSKNKLIEGKARLKSVFNAAVESIITINERGIIISINNAVTNIFGYQASELIGHNVGKLMPSPYKEQHNNYIQNYLVSRQAKIIGSIRQLEARRKDGSIFPIDLSISEYQIAQKTYFTGIIRDVSERKRKDLLDKQHLNELAHVTRMGLMGEMASGIAHEVNQPLTAIATYSQVCLRMLKSDKLDLIKLQETLQKTETQALRAGQVLARMREFISTNTVHRSTIDINHLIHDAMSLLADDFRHSSIQSTLDLADSLPCLSVDEVQIEQVILNLIKNSIDALALLPRKTKRRISIQTYLLVSSEIEVRIKDNGAGMDNEEQALLFTPFFTTKTSGMGMGLSISQSLIRAHGGMLRFRSSKGKGSTFYFTLPILEDKNGH</sequence>
<dbReference type="PROSITE" id="PS50112">
    <property type="entry name" value="PAS"/>
    <property type="match status" value="2"/>
</dbReference>
<dbReference type="GO" id="GO:0000155">
    <property type="term" value="F:phosphorelay sensor kinase activity"/>
    <property type="evidence" value="ECO:0007669"/>
    <property type="project" value="InterPro"/>
</dbReference>
<dbReference type="InterPro" id="IPR035965">
    <property type="entry name" value="PAS-like_dom_sf"/>
</dbReference>
<dbReference type="EC" id="2.7.13.3" evidence="2"/>
<keyword evidence="3" id="KW-0597">Phosphoprotein</keyword>
<evidence type="ECO:0000259" key="12">
    <source>
        <dbReference type="PROSITE" id="PS50109"/>
    </source>
</evidence>
<dbReference type="EMBL" id="LPUF01000003">
    <property type="protein sequence ID" value="OQK15676.1"/>
    <property type="molecule type" value="Genomic_DNA"/>
</dbReference>
<dbReference type="InterPro" id="IPR036097">
    <property type="entry name" value="HisK_dim/P_sf"/>
</dbReference>
<proteinExistence type="predicted"/>
<keyword evidence="6" id="KW-0418">Kinase</keyword>
<dbReference type="SUPFAM" id="SSF55874">
    <property type="entry name" value="ATPase domain of HSP90 chaperone/DNA topoisomerase II/histidine kinase"/>
    <property type="match status" value="1"/>
</dbReference>
<dbReference type="SUPFAM" id="SSF55785">
    <property type="entry name" value="PYP-like sensor domain (PAS domain)"/>
    <property type="match status" value="2"/>
</dbReference>
<keyword evidence="5" id="KW-0547">Nucleotide-binding</keyword>
<dbReference type="STRING" id="1420851.AU255_15790"/>
<keyword evidence="11" id="KW-0175">Coiled coil</keyword>
<dbReference type="RefSeq" id="WP_080523913.1">
    <property type="nucleotide sequence ID" value="NZ_LPUF01000003.1"/>
</dbReference>
<evidence type="ECO:0000256" key="11">
    <source>
        <dbReference type="SAM" id="Coils"/>
    </source>
</evidence>
<evidence type="ECO:0000256" key="5">
    <source>
        <dbReference type="ARBA" id="ARBA00022741"/>
    </source>
</evidence>
<evidence type="ECO:0000256" key="1">
    <source>
        <dbReference type="ARBA" id="ARBA00000085"/>
    </source>
</evidence>
<dbReference type="SMART" id="SM00091">
    <property type="entry name" value="PAS"/>
    <property type="match status" value="2"/>
</dbReference>
<evidence type="ECO:0000256" key="2">
    <source>
        <dbReference type="ARBA" id="ARBA00012438"/>
    </source>
</evidence>
<accession>A0A1V8M2G1</accession>
<dbReference type="Pfam" id="PF02518">
    <property type="entry name" value="HATPase_c"/>
    <property type="match status" value="1"/>
</dbReference>
<evidence type="ECO:0000256" key="7">
    <source>
        <dbReference type="ARBA" id="ARBA00022840"/>
    </source>
</evidence>
<dbReference type="InterPro" id="IPR003661">
    <property type="entry name" value="HisK_dim/P_dom"/>
</dbReference>
<dbReference type="Gene3D" id="3.30.565.10">
    <property type="entry name" value="Histidine kinase-like ATPase, C-terminal domain"/>
    <property type="match status" value="1"/>
</dbReference>
<gene>
    <name evidence="14" type="ORF">AU255_15790</name>
</gene>
<dbReference type="CDD" id="cd00130">
    <property type="entry name" value="PAS"/>
    <property type="match status" value="2"/>
</dbReference>
<dbReference type="SMART" id="SM00388">
    <property type="entry name" value="HisKA"/>
    <property type="match status" value="1"/>
</dbReference>
<keyword evidence="7" id="KW-0067">ATP-binding</keyword>
<keyword evidence="4" id="KW-0808">Transferase</keyword>
<comment type="function">
    <text evidence="9">Putative oxygen sensor; modulates the activity of FixJ, a transcriptional activator of nitrogen fixation fixK gene. FixL probably acts as a kinase that phosphorylates FixJ.</text>
</comment>
<dbReference type="SUPFAM" id="SSF47384">
    <property type="entry name" value="Homodimeric domain of signal transducing histidine kinase"/>
    <property type="match status" value="1"/>
</dbReference>
<evidence type="ECO:0000256" key="10">
    <source>
        <dbReference type="ARBA" id="ARBA00070616"/>
    </source>
</evidence>
<evidence type="ECO:0000256" key="4">
    <source>
        <dbReference type="ARBA" id="ARBA00022679"/>
    </source>
</evidence>